<feature type="compositionally biased region" description="Polar residues" evidence="1">
    <location>
        <begin position="74"/>
        <end position="86"/>
    </location>
</feature>
<evidence type="ECO:0000313" key="4">
    <source>
        <dbReference type="Proteomes" id="UP001469553"/>
    </source>
</evidence>
<keyword evidence="2" id="KW-0812">Transmembrane</keyword>
<evidence type="ECO:0000256" key="2">
    <source>
        <dbReference type="SAM" id="Phobius"/>
    </source>
</evidence>
<evidence type="ECO:0000256" key="1">
    <source>
        <dbReference type="SAM" id="MobiDB-lite"/>
    </source>
</evidence>
<accession>A0ABV0XHY2</accession>
<organism evidence="3 4">
    <name type="scientific">Ameca splendens</name>
    <dbReference type="NCBI Taxonomy" id="208324"/>
    <lineage>
        <taxon>Eukaryota</taxon>
        <taxon>Metazoa</taxon>
        <taxon>Chordata</taxon>
        <taxon>Craniata</taxon>
        <taxon>Vertebrata</taxon>
        <taxon>Euteleostomi</taxon>
        <taxon>Actinopterygii</taxon>
        <taxon>Neopterygii</taxon>
        <taxon>Teleostei</taxon>
        <taxon>Neoteleostei</taxon>
        <taxon>Acanthomorphata</taxon>
        <taxon>Ovalentaria</taxon>
        <taxon>Atherinomorphae</taxon>
        <taxon>Cyprinodontiformes</taxon>
        <taxon>Goodeidae</taxon>
        <taxon>Ameca</taxon>
    </lineage>
</organism>
<proteinExistence type="predicted"/>
<feature type="region of interest" description="Disordered" evidence="1">
    <location>
        <begin position="74"/>
        <end position="95"/>
    </location>
</feature>
<keyword evidence="2" id="KW-1133">Transmembrane helix</keyword>
<dbReference type="Proteomes" id="UP001469553">
    <property type="component" value="Unassembled WGS sequence"/>
</dbReference>
<feature type="transmembrane region" description="Helical" evidence="2">
    <location>
        <begin position="105"/>
        <end position="124"/>
    </location>
</feature>
<keyword evidence="2" id="KW-0472">Membrane</keyword>
<evidence type="ECO:0000313" key="3">
    <source>
        <dbReference type="EMBL" id="MEQ2281079.1"/>
    </source>
</evidence>
<name>A0ABV0XHY2_9TELE</name>
<sequence>MLNSSVVLQYFYPAQMDCQSSLHLLGKRETKQMRSNKMRRKREETKNSTFSCKHKNTFSSLIVCVCCAGISSRPSSGNSLCPSSASGRHANSDTKWTDREVQQEWIFLAPNAFMLGMVLMLSVIRTFSLTGCQDDEKQKRS</sequence>
<protein>
    <submittedName>
        <fullName evidence="3">Uncharacterized protein</fullName>
    </submittedName>
</protein>
<gene>
    <name evidence="3" type="ORF">AMECASPLE_026678</name>
</gene>
<dbReference type="EMBL" id="JAHRIP010002752">
    <property type="protein sequence ID" value="MEQ2281079.1"/>
    <property type="molecule type" value="Genomic_DNA"/>
</dbReference>
<comment type="caution">
    <text evidence="3">The sequence shown here is derived from an EMBL/GenBank/DDBJ whole genome shotgun (WGS) entry which is preliminary data.</text>
</comment>
<reference evidence="3 4" key="1">
    <citation type="submission" date="2021-06" db="EMBL/GenBank/DDBJ databases">
        <authorList>
            <person name="Palmer J.M."/>
        </authorList>
    </citation>
    <scope>NUCLEOTIDE SEQUENCE [LARGE SCALE GENOMIC DNA]</scope>
    <source>
        <strain evidence="3 4">AS_MEX2019</strain>
        <tissue evidence="3">Muscle</tissue>
    </source>
</reference>
<keyword evidence="4" id="KW-1185">Reference proteome</keyword>